<protein>
    <recommendedName>
        <fullName evidence="9">Flavin-containing monooxygenase</fullName>
        <ecNumber evidence="9">1.-.-.-</ecNumber>
    </recommendedName>
</protein>
<evidence type="ECO:0000256" key="5">
    <source>
        <dbReference type="ARBA" id="ARBA00022857"/>
    </source>
</evidence>
<accession>A0AAP0G4P3</accession>
<dbReference type="GO" id="GO:0009851">
    <property type="term" value="P:auxin biosynthetic process"/>
    <property type="evidence" value="ECO:0007669"/>
    <property type="project" value="UniProtKB-ARBA"/>
</dbReference>
<dbReference type="Pfam" id="PF00743">
    <property type="entry name" value="FMO-like"/>
    <property type="match status" value="1"/>
</dbReference>
<sequence>MTTAAGDGGGGCPTTNPVNPTSSVTVIPGPIIVGAGPSGLAVAASLRLLSVPCIILESSDGIANLWRHRSYDCLSLHLPKQFCQLPHHPFPSHFPTYPSKSDFLDYLHGYAARFAIRPLFRCAATEARFDATDSLWRVAVVRRRPEGEEESAEFVSPWLVVATGENAEPVVPEMKGMEAFKGEMMHSSEFRNGADYAGKRVLVVGCGNSGMEMCLDLCKHAAAPFLSVRSGAHVLPREMLGISTFGLAMKLLKWLPVRLVDKILLLSARIAIGDTGKYGLMRPKIGPLELKNATGKTPVLDVGAFPLIKNGSINVVPEVESLTRNGAKFADGEMAFDSVIFATGYRSNVPLWLKASSLSLSLSLSPSDCDFFSEDGKPKIPFPDGWKGENGLYCVGFTGRGLLGASADAEKVALHIAGRWKQLAEPLISH</sequence>
<comment type="caution">
    <text evidence="10">The sequence shown here is derived from an EMBL/GenBank/DDBJ whole genome shotgun (WGS) entry which is preliminary data.</text>
</comment>
<dbReference type="InterPro" id="IPR036188">
    <property type="entry name" value="FAD/NAD-bd_sf"/>
</dbReference>
<name>A0AAP0G4P3_9ASPA</name>
<reference evidence="10 11" key="1">
    <citation type="journal article" date="2022" name="Nat. Plants">
        <title>Genomes of leafy and leafless Platanthera orchids illuminate the evolution of mycoheterotrophy.</title>
        <authorList>
            <person name="Li M.H."/>
            <person name="Liu K.W."/>
            <person name="Li Z."/>
            <person name="Lu H.C."/>
            <person name="Ye Q.L."/>
            <person name="Zhang D."/>
            <person name="Wang J.Y."/>
            <person name="Li Y.F."/>
            <person name="Zhong Z.M."/>
            <person name="Liu X."/>
            <person name="Yu X."/>
            <person name="Liu D.K."/>
            <person name="Tu X.D."/>
            <person name="Liu B."/>
            <person name="Hao Y."/>
            <person name="Liao X.Y."/>
            <person name="Jiang Y.T."/>
            <person name="Sun W.H."/>
            <person name="Chen J."/>
            <person name="Chen Y.Q."/>
            <person name="Ai Y."/>
            <person name="Zhai J.W."/>
            <person name="Wu S.S."/>
            <person name="Zhou Z."/>
            <person name="Hsiao Y.Y."/>
            <person name="Wu W.L."/>
            <person name="Chen Y.Y."/>
            <person name="Lin Y.F."/>
            <person name="Hsu J.L."/>
            <person name="Li C.Y."/>
            <person name="Wang Z.W."/>
            <person name="Zhao X."/>
            <person name="Zhong W.Y."/>
            <person name="Ma X.K."/>
            <person name="Ma L."/>
            <person name="Huang J."/>
            <person name="Chen G.Z."/>
            <person name="Huang M.Z."/>
            <person name="Huang L."/>
            <person name="Peng D.H."/>
            <person name="Luo Y.B."/>
            <person name="Zou S.Q."/>
            <person name="Chen S.P."/>
            <person name="Lan S."/>
            <person name="Tsai W.C."/>
            <person name="Van de Peer Y."/>
            <person name="Liu Z.J."/>
        </authorList>
    </citation>
    <scope>NUCLEOTIDE SEQUENCE [LARGE SCALE GENOMIC DNA]</scope>
    <source>
        <strain evidence="10">Lor287</strain>
    </source>
</reference>
<dbReference type="GO" id="GO:0050661">
    <property type="term" value="F:NADP binding"/>
    <property type="evidence" value="ECO:0007669"/>
    <property type="project" value="InterPro"/>
</dbReference>
<evidence type="ECO:0000256" key="6">
    <source>
        <dbReference type="ARBA" id="ARBA00023002"/>
    </source>
</evidence>
<dbReference type="GO" id="GO:0004499">
    <property type="term" value="F:N,N-dimethylaniline monooxygenase activity"/>
    <property type="evidence" value="ECO:0007669"/>
    <property type="project" value="InterPro"/>
</dbReference>
<evidence type="ECO:0000313" key="11">
    <source>
        <dbReference type="Proteomes" id="UP001418222"/>
    </source>
</evidence>
<dbReference type="InterPro" id="IPR020946">
    <property type="entry name" value="Flavin_mOase-like"/>
</dbReference>
<comment type="cofactor">
    <cofactor evidence="1 9">
        <name>FAD</name>
        <dbReference type="ChEBI" id="CHEBI:57692"/>
    </cofactor>
</comment>
<dbReference type="PANTHER" id="PTHR43539:SF51">
    <property type="entry name" value="INDOLE-3-PYRUVATE MONOOXYGENASE YUCCA8"/>
    <property type="match status" value="1"/>
</dbReference>
<dbReference type="AlphaFoldDB" id="A0AAP0G4P3"/>
<comment type="catalytic activity">
    <reaction evidence="8">
        <text>indole-3-pyruvate + NADPH + O2 + H(+) = (indol-3-yl)acetate + CO2 + NADP(+) + H2O</text>
        <dbReference type="Rhea" id="RHEA:34331"/>
        <dbReference type="ChEBI" id="CHEBI:15377"/>
        <dbReference type="ChEBI" id="CHEBI:15378"/>
        <dbReference type="ChEBI" id="CHEBI:15379"/>
        <dbReference type="ChEBI" id="CHEBI:16526"/>
        <dbReference type="ChEBI" id="CHEBI:17640"/>
        <dbReference type="ChEBI" id="CHEBI:30854"/>
        <dbReference type="ChEBI" id="CHEBI:57783"/>
        <dbReference type="ChEBI" id="CHEBI:58349"/>
        <dbReference type="EC" id="1.14.13.168"/>
    </reaction>
</comment>
<evidence type="ECO:0000256" key="9">
    <source>
        <dbReference type="RuleBase" id="RU361177"/>
    </source>
</evidence>
<evidence type="ECO:0000256" key="3">
    <source>
        <dbReference type="ARBA" id="ARBA00022630"/>
    </source>
</evidence>
<dbReference type="EC" id="1.-.-.-" evidence="9"/>
<keyword evidence="6 9" id="KW-0560">Oxidoreductase</keyword>
<dbReference type="GO" id="GO:0050660">
    <property type="term" value="F:flavin adenine dinucleotide binding"/>
    <property type="evidence" value="ECO:0007669"/>
    <property type="project" value="InterPro"/>
</dbReference>
<evidence type="ECO:0000313" key="10">
    <source>
        <dbReference type="EMBL" id="KAK8936884.1"/>
    </source>
</evidence>
<dbReference type="SUPFAM" id="SSF51905">
    <property type="entry name" value="FAD/NAD(P)-binding domain"/>
    <property type="match status" value="2"/>
</dbReference>
<keyword evidence="5" id="KW-0521">NADP</keyword>
<gene>
    <name evidence="10" type="primary">YUC4</name>
    <name evidence="10" type="ORF">KSP39_PZI012299</name>
</gene>
<keyword evidence="7 9" id="KW-0503">Monooxygenase</keyword>
<dbReference type="InterPro" id="IPR050982">
    <property type="entry name" value="Auxin_biosynth/cation_transpt"/>
</dbReference>
<evidence type="ECO:0000256" key="7">
    <source>
        <dbReference type="ARBA" id="ARBA00023033"/>
    </source>
</evidence>
<comment type="similarity">
    <text evidence="2 9">Belongs to the FMO family.</text>
</comment>
<evidence type="ECO:0000256" key="1">
    <source>
        <dbReference type="ARBA" id="ARBA00001974"/>
    </source>
</evidence>
<dbReference type="PRINTS" id="PR00469">
    <property type="entry name" value="PNDRDTASEII"/>
</dbReference>
<dbReference type="PANTHER" id="PTHR43539">
    <property type="entry name" value="FLAVIN-BINDING MONOOXYGENASE-LIKE PROTEIN (AFU_ORTHOLOGUE AFUA_4G09220)"/>
    <property type="match status" value="1"/>
</dbReference>
<dbReference type="FunFam" id="3.50.50.60:FF:000100">
    <property type="entry name" value="Flavin-containing monooxygenase"/>
    <property type="match status" value="1"/>
</dbReference>
<dbReference type="PRINTS" id="PR00368">
    <property type="entry name" value="FADPNR"/>
</dbReference>
<keyword evidence="11" id="KW-1185">Reference proteome</keyword>
<dbReference type="Gene3D" id="3.50.50.60">
    <property type="entry name" value="FAD/NAD(P)-binding domain"/>
    <property type="match status" value="1"/>
</dbReference>
<evidence type="ECO:0000256" key="8">
    <source>
        <dbReference type="ARBA" id="ARBA00047707"/>
    </source>
</evidence>
<evidence type="ECO:0000256" key="2">
    <source>
        <dbReference type="ARBA" id="ARBA00009183"/>
    </source>
</evidence>
<dbReference type="GO" id="GO:0103075">
    <property type="term" value="F:indole-3-pyruvate monooxygenase activity"/>
    <property type="evidence" value="ECO:0007669"/>
    <property type="project" value="UniProtKB-EC"/>
</dbReference>
<keyword evidence="4 9" id="KW-0274">FAD</keyword>
<dbReference type="Proteomes" id="UP001418222">
    <property type="component" value="Unassembled WGS sequence"/>
</dbReference>
<evidence type="ECO:0000256" key="4">
    <source>
        <dbReference type="ARBA" id="ARBA00022827"/>
    </source>
</evidence>
<proteinExistence type="inferred from homology"/>
<dbReference type="EMBL" id="JBBWWQ010000010">
    <property type="protein sequence ID" value="KAK8936884.1"/>
    <property type="molecule type" value="Genomic_DNA"/>
</dbReference>
<organism evidence="10 11">
    <name type="scientific">Platanthera zijinensis</name>
    <dbReference type="NCBI Taxonomy" id="2320716"/>
    <lineage>
        <taxon>Eukaryota</taxon>
        <taxon>Viridiplantae</taxon>
        <taxon>Streptophyta</taxon>
        <taxon>Embryophyta</taxon>
        <taxon>Tracheophyta</taxon>
        <taxon>Spermatophyta</taxon>
        <taxon>Magnoliopsida</taxon>
        <taxon>Liliopsida</taxon>
        <taxon>Asparagales</taxon>
        <taxon>Orchidaceae</taxon>
        <taxon>Orchidoideae</taxon>
        <taxon>Orchideae</taxon>
        <taxon>Orchidinae</taxon>
        <taxon>Platanthera</taxon>
    </lineage>
</organism>
<keyword evidence="3 9" id="KW-0285">Flavoprotein</keyword>